<accession>A0A650EN26</accession>
<evidence type="ECO:0000313" key="1">
    <source>
        <dbReference type="EMBL" id="QGT50578.1"/>
    </source>
</evidence>
<name>A0A650EN26_9BACT</name>
<sequence length="827" mass="93682">MHLPMGMALVRSLAQRVKFSYYINMEKKLFLFAATLILFSPLQAQKIKAVRQVFKAPPSALANVPVVKTPVFAAPHFTRLSGRTLFTQLTPAWKTPFLSKFQPEHLSTVETALHKTDLALFAEQNGLLSARSNEWNYTERFALELADELEQRGLTLTPSQWKQIFGGTGVKGSTLANHLRLLTLEAWLLTHGGEYPRRQFSVNGRVLKQEELSDSQKLEQNLAVGVKWAVRHPKDETDPVFLHLKFRHEQGSRKKTPEYWLEELKMWLLAHGGEYPHSSFSHGTRVSADDLTPAQKEEAALANGVNNAISLAKDPSDPVIAELIRLKEEGKRYNSPEETLALLQEWMEAHGGRVPRASIVKNGHYLTVAELTPEELEEKRLAATARALTWGPSAQTPAALQVRAIFQNASRRKTAAQIAEELSVWMNEHQGRLPRLGAMKGEMLTEDLQQEIALGRAAINQIYRGKCNPSAQTEEIRLLWESGQSRIQRRSPEEWLEAFKTYLSEHKRYPAKGTPEYAGVRNLIYRSAKNTDGTYLNPVVQQIYELNQLALAARRGDAEWKEVLAGKGAETALKHFWREATPQDRAALQATSKEMEELREDFPLWLTDAVSSDWLVMSSQAYEALSTVRRGLDEWFDERADEADDILVWLYDTPWGKDDSADLFSRVRYVGKNPAMPRLKDFREVQEFTGIPTDRLPALPGSISAKTRKMGGDEVRVTELHLRHGVTPEELQEAVKNLLPEGSEFTVRMGMHELGISVTTMNTKRFRKGFLHLHAEAQVPDEPVILSFTLELDTRQAAAGKSFAELKRLYYKLFKPYLSEDAALFLR</sequence>
<gene>
    <name evidence="1" type="ORF">Elusimicrob1349_0480</name>
</gene>
<proteinExistence type="predicted"/>
<dbReference type="EMBL" id="MN577571">
    <property type="protein sequence ID" value="QGT50578.1"/>
    <property type="molecule type" value="Genomic_DNA"/>
</dbReference>
<protein>
    <submittedName>
        <fullName evidence="1">Uncharacterized protein</fullName>
    </submittedName>
</protein>
<organism evidence="1">
    <name type="scientific">uncultured Elusimicrobia bacterium</name>
    <dbReference type="NCBI Taxonomy" id="699876"/>
    <lineage>
        <taxon>Bacteria</taxon>
        <taxon>Pseudomonadati</taxon>
        <taxon>Elusimicrobiota</taxon>
        <taxon>Elusimicrobia</taxon>
        <taxon>environmental samples</taxon>
    </lineage>
</organism>
<reference evidence="1" key="1">
    <citation type="journal article" date="2020" name="J. ISSAAS">
        <title>Lactobacilli and other gastrointestinal microbiota of Peromyscus leucopus, reservoir host for agents of Lyme disease and other zoonoses in North America.</title>
        <authorList>
            <person name="Milovic A."/>
            <person name="Bassam K."/>
            <person name="Shao H."/>
            <person name="Chatzistamou I."/>
            <person name="Tufts D.M."/>
            <person name="Diuk-Wasser M."/>
            <person name="Barbour A.G."/>
        </authorList>
    </citation>
    <scope>NUCLEOTIDE SEQUENCE</scope>
    <source>
        <strain evidence="1">LL30</strain>
    </source>
</reference>
<dbReference type="AlphaFoldDB" id="A0A650EN26"/>